<accession>A0ABP0EB11</accession>
<gene>
    <name evidence="5" type="primary">GEP3</name>
    <name evidence="5" type="ORF">CAAN4_D07404</name>
</gene>
<feature type="region of interest" description="Disordered" evidence="4">
    <location>
        <begin position="77"/>
        <end position="96"/>
    </location>
</feature>
<sequence length="633" mass="71153">MIRTCIRITPSLLRHAYRTGRLAQGVLTGQRNQIKFHSTNSSSSSLNSTASSIFGSLVPSCSSCGIVLQSTDRKSPGFYLPPTDKANPKKKARSSDKIFEKYQSELSEEDRKLLLNESSTPVAPLPSAPSLKHPYLPESGPTKLDPNGIQCIRCRDVLYRRDIDLKEHPVFSNESILSNVGPLASVVHVVNAYDFPLSVNPSVFQYRDVNEIFVVVTKCDLLFATSSTSNRYGARFFRDYFGRKYGIPPQNIFVTSGKVDWNIRELINRLPVNAHFLGDVNSGKSTLITSLLYGDEKLSLKEKRRLQSTRERINSEKNEDLLINSSQPIIKPTFASKKRELKYETQFKALNGPGTSPMPAFTRGNIRFELPHSGNVVFDVPGFGVQDHGILKWLQPAEIKQVTKGVNIYKRGTHESKYVTVKSNQCTTVGGLFYLTIPENAMVQVRNCINAELMVFKDVERATEVCRSKDSNKAVSKQFIVNSDAALMENLVKYTIPPFYGTIDLVIKNVGYVNIKPVGGKSSTKPFTVYLPQGAEAVIRRPIMKYIAKTLSGRDKKGNPLKREHWITKGTKEVHPYTGEVFHSRLVRIPSNIEDAQLADFTRDYCNEMTNNLSSEETEIHPDKVSDHYWIEL</sequence>
<keyword evidence="6" id="KW-1185">Reference proteome</keyword>
<evidence type="ECO:0000256" key="2">
    <source>
        <dbReference type="ARBA" id="ARBA00022946"/>
    </source>
</evidence>
<keyword evidence="2" id="KW-0809">Transit peptide</keyword>
<evidence type="ECO:0000313" key="6">
    <source>
        <dbReference type="Proteomes" id="UP001497600"/>
    </source>
</evidence>
<proteinExistence type="predicted"/>
<dbReference type="SUPFAM" id="SSF52540">
    <property type="entry name" value="P-loop containing nucleoside triphosphate hydrolases"/>
    <property type="match status" value="1"/>
</dbReference>
<evidence type="ECO:0000256" key="1">
    <source>
        <dbReference type="ARBA" id="ARBA00018901"/>
    </source>
</evidence>
<evidence type="ECO:0000256" key="4">
    <source>
        <dbReference type="SAM" id="MobiDB-lite"/>
    </source>
</evidence>
<reference evidence="5 6" key="1">
    <citation type="submission" date="2024-01" db="EMBL/GenBank/DDBJ databases">
        <authorList>
            <consortium name="Genoscope - CEA"/>
            <person name="William W."/>
        </authorList>
    </citation>
    <scope>NUCLEOTIDE SEQUENCE [LARGE SCALE GENOMIC DNA]</scope>
    <source>
        <strain evidence="5 6">29B2s-10</strain>
    </source>
</reference>
<dbReference type="InterPro" id="IPR027417">
    <property type="entry name" value="P-loop_NTPase"/>
</dbReference>
<evidence type="ECO:0000256" key="3">
    <source>
        <dbReference type="ARBA" id="ARBA00031834"/>
    </source>
</evidence>
<dbReference type="InterPro" id="IPR050896">
    <property type="entry name" value="Mito_lipid_metab_GTPase"/>
</dbReference>
<dbReference type="Proteomes" id="UP001497600">
    <property type="component" value="Chromosome D"/>
</dbReference>
<name>A0ABP0EB11_9ASCO</name>
<organism evidence="5 6">
    <name type="scientific">[Candida] anglica</name>
    <dbReference type="NCBI Taxonomy" id="148631"/>
    <lineage>
        <taxon>Eukaryota</taxon>
        <taxon>Fungi</taxon>
        <taxon>Dikarya</taxon>
        <taxon>Ascomycota</taxon>
        <taxon>Saccharomycotina</taxon>
        <taxon>Pichiomycetes</taxon>
        <taxon>Debaryomycetaceae</taxon>
        <taxon>Kurtzmaniella</taxon>
    </lineage>
</organism>
<dbReference type="PANTHER" id="PTHR46434">
    <property type="entry name" value="GENETIC INTERACTOR OF PROHIBITINS 3, MITOCHONDRIAL"/>
    <property type="match status" value="1"/>
</dbReference>
<dbReference type="PANTHER" id="PTHR46434:SF1">
    <property type="entry name" value="GENETIC INTERACTOR OF PROHIBITINS 3, MITOCHONDRIAL"/>
    <property type="match status" value="1"/>
</dbReference>
<dbReference type="EMBL" id="OZ004256">
    <property type="protein sequence ID" value="CAK7904017.1"/>
    <property type="molecule type" value="Genomic_DNA"/>
</dbReference>
<evidence type="ECO:0000313" key="5">
    <source>
        <dbReference type="EMBL" id="CAK7904017.1"/>
    </source>
</evidence>
<dbReference type="Gene3D" id="3.40.50.300">
    <property type="entry name" value="P-loop containing nucleotide triphosphate hydrolases"/>
    <property type="match status" value="1"/>
</dbReference>
<protein>
    <recommendedName>
        <fullName evidence="1">Genetic interactor of prohibitins 3, mitochondrial</fullName>
    </recommendedName>
    <alternativeName>
        <fullName evidence="3">Found in mitochondrial proteome protein 38</fullName>
    </alternativeName>
</protein>